<dbReference type="GO" id="GO:0008380">
    <property type="term" value="P:RNA splicing"/>
    <property type="evidence" value="ECO:0007669"/>
    <property type="project" value="UniProtKB-KW"/>
</dbReference>
<keyword evidence="5" id="KW-0539">Nucleus</keyword>
<keyword evidence="9" id="KW-1185">Reference proteome</keyword>
<dbReference type="InterPro" id="IPR012677">
    <property type="entry name" value="Nucleotide-bd_a/b_plait_sf"/>
</dbReference>
<dbReference type="AlphaFoldDB" id="A0A176VJQ0"/>
<dbReference type="GO" id="GO:0006397">
    <property type="term" value="P:mRNA processing"/>
    <property type="evidence" value="ECO:0007669"/>
    <property type="project" value="UniProtKB-KW"/>
</dbReference>
<dbReference type="InterPro" id="IPR051106">
    <property type="entry name" value="RNA-bind/splicing_reg"/>
</dbReference>
<dbReference type="GO" id="GO:0005634">
    <property type="term" value="C:nucleus"/>
    <property type="evidence" value="ECO:0007669"/>
    <property type="project" value="UniProtKB-SubCell"/>
</dbReference>
<reference evidence="8" key="1">
    <citation type="submission" date="2016-03" db="EMBL/GenBank/DDBJ databases">
        <title>Mechanisms controlling the formation of the plant cell surface in tip-growing cells are functionally conserved among land plants.</title>
        <authorList>
            <person name="Honkanen S."/>
            <person name="Jones V.A."/>
            <person name="Morieri G."/>
            <person name="Champion C."/>
            <person name="Hetherington A.J."/>
            <person name="Kelly S."/>
            <person name="Saint-Marcoux D."/>
            <person name="Proust H."/>
            <person name="Prescott H."/>
            <person name="Dolan L."/>
        </authorList>
    </citation>
    <scope>NUCLEOTIDE SEQUENCE [LARGE SCALE GENOMIC DNA]</scope>
    <source>
        <tissue evidence="8">Whole gametophyte</tissue>
    </source>
</reference>
<organism evidence="8 9">
    <name type="scientific">Marchantia polymorpha subsp. ruderalis</name>
    <dbReference type="NCBI Taxonomy" id="1480154"/>
    <lineage>
        <taxon>Eukaryota</taxon>
        <taxon>Viridiplantae</taxon>
        <taxon>Streptophyta</taxon>
        <taxon>Embryophyta</taxon>
        <taxon>Marchantiophyta</taxon>
        <taxon>Marchantiopsida</taxon>
        <taxon>Marchantiidae</taxon>
        <taxon>Marchantiales</taxon>
        <taxon>Marchantiaceae</taxon>
        <taxon>Marchantia</taxon>
    </lineage>
</organism>
<comment type="caution">
    <text evidence="8">The sequence shown here is derived from an EMBL/GenBank/DDBJ whole genome shotgun (WGS) entry which is preliminary data.</text>
</comment>
<evidence type="ECO:0000256" key="1">
    <source>
        <dbReference type="ARBA" id="ARBA00004123"/>
    </source>
</evidence>
<sequence>MSHFGRAGPPDIRDTYSLLVLNITFNLRTIVVYEWEFPVEIVPTAYLWLLVSWFLVLVSPGTSADDLYPLFDRYGKVVDIFIPRDRRTGESRGFAFVRYKHAEEAQKAIERLDGRNVDGRDMVVQYAKYGRDMESISQQRLRELSLADIAERLPKAAPSIPVDQEAGAQGKQRVLFAVAEARETLVLHLICKPLHRVAGMGETAETAIQDHLKEVGTVMAVTNIARGKENASIDLAVVKGMSEIATANERGITLVGEARVVARVAAEAEAELECTMRSVVVPKAKSCRGKLRLLPGAKVLDVAQAEVSVEVLHPAFLPSPPRRLQETEMTPLMRGRGWIVHLQSSKVYLQNVAFPLLTPLTIILKLLPRSLHTQMLLCELSVVMVK</sequence>
<dbReference type="SUPFAM" id="SSF54928">
    <property type="entry name" value="RNA-binding domain, RBD"/>
    <property type="match status" value="1"/>
</dbReference>
<dbReference type="EMBL" id="LVLJ01003523">
    <property type="protein sequence ID" value="OAE21188.1"/>
    <property type="molecule type" value="Genomic_DNA"/>
</dbReference>
<evidence type="ECO:0000256" key="3">
    <source>
        <dbReference type="ARBA" id="ARBA00022884"/>
    </source>
</evidence>
<dbReference type="PROSITE" id="PS50102">
    <property type="entry name" value="RRM"/>
    <property type="match status" value="1"/>
</dbReference>
<dbReference type="InterPro" id="IPR000504">
    <property type="entry name" value="RRM_dom"/>
</dbReference>
<proteinExistence type="predicted"/>
<dbReference type="CDD" id="cd12311">
    <property type="entry name" value="RRM_SRSF2_SRSF8"/>
    <property type="match status" value="1"/>
</dbReference>
<keyword evidence="4" id="KW-0508">mRNA splicing</keyword>
<dbReference type="GO" id="GO:0003723">
    <property type="term" value="F:RNA binding"/>
    <property type="evidence" value="ECO:0007669"/>
    <property type="project" value="UniProtKB-UniRule"/>
</dbReference>
<keyword evidence="2" id="KW-0507">mRNA processing</keyword>
<dbReference type="Pfam" id="PF00076">
    <property type="entry name" value="RRM_1"/>
    <property type="match status" value="1"/>
</dbReference>
<comment type="subcellular location">
    <subcellularLocation>
        <location evidence="1">Nucleus</location>
    </subcellularLocation>
</comment>
<dbReference type="InterPro" id="IPR035979">
    <property type="entry name" value="RBD_domain_sf"/>
</dbReference>
<gene>
    <name evidence="8" type="ORF">AXG93_4012s1190</name>
</gene>
<evidence type="ECO:0000313" key="9">
    <source>
        <dbReference type="Proteomes" id="UP000077202"/>
    </source>
</evidence>
<accession>A0A176VJQ0</accession>
<evidence type="ECO:0000313" key="8">
    <source>
        <dbReference type="EMBL" id="OAE21188.1"/>
    </source>
</evidence>
<evidence type="ECO:0000256" key="2">
    <source>
        <dbReference type="ARBA" id="ARBA00022664"/>
    </source>
</evidence>
<evidence type="ECO:0000256" key="5">
    <source>
        <dbReference type="ARBA" id="ARBA00023242"/>
    </source>
</evidence>
<evidence type="ECO:0000256" key="4">
    <source>
        <dbReference type="ARBA" id="ARBA00023187"/>
    </source>
</evidence>
<dbReference type="SMART" id="SM00360">
    <property type="entry name" value="RRM"/>
    <property type="match status" value="1"/>
</dbReference>
<dbReference type="PANTHER" id="PTHR48028">
    <property type="entry name" value="GLYCINE-RICH RNA-BINDING PROTEIN RZ1A"/>
    <property type="match status" value="1"/>
</dbReference>
<feature type="domain" description="RRM" evidence="7">
    <location>
        <begin position="51"/>
        <end position="129"/>
    </location>
</feature>
<protein>
    <recommendedName>
        <fullName evidence="7">RRM domain-containing protein</fullName>
    </recommendedName>
</protein>
<evidence type="ECO:0000256" key="6">
    <source>
        <dbReference type="PROSITE-ProRule" id="PRU00176"/>
    </source>
</evidence>
<dbReference type="Proteomes" id="UP000077202">
    <property type="component" value="Unassembled WGS sequence"/>
</dbReference>
<evidence type="ECO:0000259" key="7">
    <source>
        <dbReference type="PROSITE" id="PS50102"/>
    </source>
</evidence>
<dbReference type="PANTHER" id="PTHR48028:SF4">
    <property type="entry name" value="SC35-LIKE SPLICING FACTOR"/>
    <property type="match status" value="1"/>
</dbReference>
<name>A0A176VJQ0_MARPO</name>
<keyword evidence="3 6" id="KW-0694">RNA-binding</keyword>
<dbReference type="Gene3D" id="3.30.70.330">
    <property type="match status" value="1"/>
</dbReference>